<name>A0A516H4N8_9PROT</name>
<sequence length="400" mass="44684">MTTARLQPVWAGCFALALLLVICAHPAKAQNFSEDRDYWFNPAVFPGRSDLSKHPYGPAKAKGLVIWNHGYSPDKLAPEKVPPVMQYFAEAGWDSYHLQRHPIIGVGKGKPVAGATHDLTTPLILHVLEKPEVRAYPRIILMGQSRGAFAVIHTGSLKPNIHGILPLSPAAFGDAGKSREWRQNDTYIRELWEKYKDSGIHVAAGFFTGDDWFETQQPNVRGPYAEKRLTELGVANFIINQPSYHDMQGHGGGQSWEFARRFGPCLQYFFETGKKPSCSETDRHTAATFRIKLPKLPAQDGYSGLWQGTWTNGRFAAAVIEPGDNGTYKGVYRTGLGVNGDKPDDNAWLLTREGDRLVRTRTHENNAGIRLSLLDSDRLQVDWTSHKGDRTMTSIFSRAR</sequence>
<dbReference type="InterPro" id="IPR029058">
    <property type="entry name" value="AB_hydrolase_fold"/>
</dbReference>
<dbReference type="AlphaFoldDB" id="A0A516H4N8"/>
<dbReference type="EMBL" id="CP041636">
    <property type="protein sequence ID" value="QDO98600.1"/>
    <property type="molecule type" value="Genomic_DNA"/>
</dbReference>
<keyword evidence="1" id="KW-0732">Signal</keyword>
<feature type="signal peptide" evidence="1">
    <location>
        <begin position="1"/>
        <end position="29"/>
    </location>
</feature>
<feature type="chain" id="PRO_5021902044" evidence="1">
    <location>
        <begin position="30"/>
        <end position="400"/>
    </location>
</feature>
<proteinExistence type="predicted"/>
<dbReference type="Gene3D" id="3.40.50.1820">
    <property type="entry name" value="alpha/beta hydrolase"/>
    <property type="match status" value="1"/>
</dbReference>
<dbReference type="RefSeq" id="WP_144069581.1">
    <property type="nucleotide sequence ID" value="NZ_CP041636.1"/>
</dbReference>
<dbReference type="OrthoDB" id="7252882at2"/>
<keyword evidence="3" id="KW-1185">Reference proteome</keyword>
<evidence type="ECO:0000313" key="2">
    <source>
        <dbReference type="EMBL" id="QDO98600.1"/>
    </source>
</evidence>
<evidence type="ECO:0000256" key="1">
    <source>
        <dbReference type="SAM" id="SignalP"/>
    </source>
</evidence>
<dbReference type="Proteomes" id="UP000317496">
    <property type="component" value="Chromosome"/>
</dbReference>
<reference evidence="2 3" key="1">
    <citation type="submission" date="2019-07" db="EMBL/GenBank/DDBJ databases">
        <title>Genome sequencing for Ferrovibrio sp. K5.</title>
        <authorList>
            <person name="Park S.-J."/>
        </authorList>
    </citation>
    <scope>NUCLEOTIDE SEQUENCE [LARGE SCALE GENOMIC DNA]</scope>
    <source>
        <strain evidence="2 3">K5</strain>
    </source>
</reference>
<evidence type="ECO:0000313" key="3">
    <source>
        <dbReference type="Proteomes" id="UP000317496"/>
    </source>
</evidence>
<dbReference type="SUPFAM" id="SSF53474">
    <property type="entry name" value="alpha/beta-Hydrolases"/>
    <property type="match status" value="1"/>
</dbReference>
<dbReference type="KEGG" id="fer:FNB15_15515"/>
<protein>
    <submittedName>
        <fullName evidence="2">Uncharacterized protein</fullName>
    </submittedName>
</protein>
<organism evidence="2 3">
    <name type="scientific">Ferrovibrio terrae</name>
    <dbReference type="NCBI Taxonomy" id="2594003"/>
    <lineage>
        <taxon>Bacteria</taxon>
        <taxon>Pseudomonadati</taxon>
        <taxon>Pseudomonadota</taxon>
        <taxon>Alphaproteobacteria</taxon>
        <taxon>Rhodospirillales</taxon>
        <taxon>Rhodospirillaceae</taxon>
        <taxon>Ferrovibrio</taxon>
    </lineage>
</organism>
<accession>A0A516H4N8</accession>
<gene>
    <name evidence="2" type="ORF">FNB15_15515</name>
</gene>